<evidence type="ECO:0000259" key="16">
    <source>
        <dbReference type="Pfam" id="PF00717"/>
    </source>
</evidence>
<comment type="catalytic activity">
    <reaction evidence="13">
        <text>Hydrolysis of Ala-|-Gly bond in repressor LexA.</text>
        <dbReference type="EC" id="3.4.21.88"/>
    </reaction>
</comment>
<dbReference type="FunFam" id="1.10.10.10:FF:000009">
    <property type="entry name" value="LexA repressor"/>
    <property type="match status" value="1"/>
</dbReference>
<dbReference type="InterPro" id="IPR006199">
    <property type="entry name" value="LexA_DNA-bd_dom"/>
</dbReference>
<dbReference type="SUPFAM" id="SSF46785">
    <property type="entry name" value="Winged helix' DNA-binding domain"/>
    <property type="match status" value="1"/>
</dbReference>
<dbReference type="Proteomes" id="UP000503197">
    <property type="component" value="Chromosome"/>
</dbReference>
<reference evidence="19 24" key="4">
    <citation type="submission" date="2020-03" db="EMBL/GenBank/DDBJ databases">
        <title>Complete Genome Sequence of Halomonas meridiana strain Eplume2, isolated from hydrothermal-plume in the north east Pacific Ocean.</title>
        <authorList>
            <person name="Kurihara Y."/>
            <person name="Kawai S."/>
            <person name="Sakai A."/>
            <person name="Galipon J."/>
            <person name="Arakawa K."/>
        </authorList>
    </citation>
    <scope>NUCLEOTIDE SEQUENCE [LARGE SCALE GENOMIC DNA]</scope>
    <source>
        <strain evidence="19 24">Eplume2</strain>
    </source>
</reference>
<evidence type="ECO:0000313" key="23">
    <source>
        <dbReference type="Proteomes" id="UP000199493"/>
    </source>
</evidence>
<evidence type="ECO:0000256" key="12">
    <source>
        <dbReference type="ARBA" id="ARBA00023236"/>
    </source>
</evidence>
<evidence type="ECO:0000256" key="5">
    <source>
        <dbReference type="ARBA" id="ARBA00022763"/>
    </source>
</evidence>
<evidence type="ECO:0000259" key="17">
    <source>
        <dbReference type="Pfam" id="PF01726"/>
    </source>
</evidence>
<dbReference type="CDD" id="cd06529">
    <property type="entry name" value="S24_LexA-like"/>
    <property type="match status" value="1"/>
</dbReference>
<dbReference type="EMBL" id="FODB01000020">
    <property type="protein sequence ID" value="SEN69609.1"/>
    <property type="molecule type" value="Genomic_DNA"/>
</dbReference>
<evidence type="ECO:0000313" key="24">
    <source>
        <dbReference type="Proteomes" id="UP000501053"/>
    </source>
</evidence>
<evidence type="ECO:0000256" key="8">
    <source>
        <dbReference type="ARBA" id="ARBA00023015"/>
    </source>
</evidence>
<dbReference type="InterPro" id="IPR006200">
    <property type="entry name" value="LexA"/>
</dbReference>
<keyword evidence="5 13" id="KW-0227">DNA damage</keyword>
<dbReference type="PRINTS" id="PR00726">
    <property type="entry name" value="LEXASERPTASE"/>
</dbReference>
<dbReference type="InterPro" id="IPR036286">
    <property type="entry name" value="LexA/Signal_pep-like_sf"/>
</dbReference>
<dbReference type="InterPro" id="IPR015927">
    <property type="entry name" value="Peptidase_S24_S26A/B/C"/>
</dbReference>
<feature type="DNA-binding region" description="H-T-H motif" evidence="13">
    <location>
        <begin position="29"/>
        <end position="49"/>
    </location>
</feature>
<dbReference type="EC" id="3.4.21.88" evidence="13"/>
<keyword evidence="6 13" id="KW-0378">Hydrolase</keyword>
<keyword evidence="7 13" id="KW-0068">Autocatalytic cleavage</keyword>
<keyword evidence="8 13" id="KW-0805">Transcription regulation</keyword>
<dbReference type="GO" id="GO:0009432">
    <property type="term" value="P:SOS response"/>
    <property type="evidence" value="ECO:0007669"/>
    <property type="project" value="UniProtKB-UniRule"/>
</dbReference>
<dbReference type="EMBL" id="AP022869">
    <property type="protein sequence ID" value="BCB70362.1"/>
    <property type="molecule type" value="Genomic_DNA"/>
</dbReference>
<dbReference type="GO" id="GO:0006508">
    <property type="term" value="P:proteolysis"/>
    <property type="evidence" value="ECO:0007669"/>
    <property type="project" value="InterPro"/>
</dbReference>
<keyword evidence="12 13" id="KW-0742">SOS response</keyword>
<evidence type="ECO:0000256" key="13">
    <source>
        <dbReference type="HAMAP-Rule" id="MF_00015"/>
    </source>
</evidence>
<dbReference type="Pfam" id="PF01726">
    <property type="entry name" value="LexA_DNA_bind"/>
    <property type="match status" value="1"/>
</dbReference>
<dbReference type="Gene3D" id="2.10.109.10">
    <property type="entry name" value="Umud Fragment, subunit A"/>
    <property type="match status" value="1"/>
</dbReference>
<dbReference type="GeneID" id="97275413"/>
<dbReference type="Proteomes" id="UP000501053">
    <property type="component" value="Chromosome"/>
</dbReference>
<dbReference type="FunFam" id="2.10.109.10:FF:000001">
    <property type="entry name" value="LexA repressor"/>
    <property type="match status" value="1"/>
</dbReference>
<dbReference type="Proteomes" id="UP000199493">
    <property type="component" value="Unassembled WGS sequence"/>
</dbReference>
<gene>
    <name evidence="18" type="primary">lexA1</name>
    <name evidence="13" type="synonym">lexA</name>
    <name evidence="19" type="ORF">HMEPL2_07130</name>
    <name evidence="18" type="ORF">HMSLTHF_18390</name>
    <name evidence="20" type="ORF">SAMN04490369_102019</name>
    <name evidence="21" type="ORF">SAMN05878438_1551</name>
</gene>
<dbReference type="Proteomes" id="UP000185024">
    <property type="component" value="Unassembled WGS sequence"/>
</dbReference>
<dbReference type="RefSeq" id="WP_044628293.1">
    <property type="nucleotide sequence ID" value="NZ_AP022821.1"/>
</dbReference>
<dbReference type="InterPro" id="IPR050077">
    <property type="entry name" value="LexA_repressor"/>
</dbReference>
<dbReference type="OrthoDB" id="9802364at2"/>
<dbReference type="GO" id="GO:0006260">
    <property type="term" value="P:DNA replication"/>
    <property type="evidence" value="ECO:0007669"/>
    <property type="project" value="UniProtKB-UniRule"/>
</dbReference>
<evidence type="ECO:0000313" key="20">
    <source>
        <dbReference type="EMBL" id="SEN69609.1"/>
    </source>
</evidence>
<comment type="similarity">
    <text evidence="1 13 14">Belongs to the peptidase S24 family.</text>
</comment>
<evidence type="ECO:0000256" key="1">
    <source>
        <dbReference type="ARBA" id="ARBA00007484"/>
    </source>
</evidence>
<dbReference type="InterPro" id="IPR039418">
    <property type="entry name" value="LexA-like"/>
</dbReference>
<keyword evidence="9 13" id="KW-0238">DNA-binding</keyword>
<evidence type="ECO:0000256" key="10">
    <source>
        <dbReference type="ARBA" id="ARBA00023163"/>
    </source>
</evidence>
<dbReference type="GO" id="GO:0004252">
    <property type="term" value="F:serine-type endopeptidase activity"/>
    <property type="evidence" value="ECO:0007669"/>
    <property type="project" value="UniProtKB-UniRule"/>
</dbReference>
<evidence type="ECO:0000313" key="21">
    <source>
        <dbReference type="EMBL" id="SIN64515.1"/>
    </source>
</evidence>
<dbReference type="HAMAP" id="MF_00015">
    <property type="entry name" value="LexA"/>
    <property type="match status" value="1"/>
</dbReference>
<keyword evidence="11 13" id="KW-0234">DNA repair</keyword>
<evidence type="ECO:0000256" key="14">
    <source>
        <dbReference type="RuleBase" id="RU003991"/>
    </source>
</evidence>
<evidence type="ECO:0000256" key="7">
    <source>
        <dbReference type="ARBA" id="ARBA00022813"/>
    </source>
</evidence>
<dbReference type="Gene3D" id="1.10.10.10">
    <property type="entry name" value="Winged helix-like DNA-binding domain superfamily/Winged helix DNA-binding domain"/>
    <property type="match status" value="1"/>
</dbReference>
<keyword evidence="3 13" id="KW-0678">Repressor</keyword>
<evidence type="ECO:0000256" key="11">
    <source>
        <dbReference type="ARBA" id="ARBA00023204"/>
    </source>
</evidence>
<dbReference type="GO" id="GO:0003677">
    <property type="term" value="F:DNA binding"/>
    <property type="evidence" value="ECO:0007669"/>
    <property type="project" value="UniProtKB-UniRule"/>
</dbReference>
<accession>A0A0D7V0H3</accession>
<dbReference type="EMBL" id="FSQX01000001">
    <property type="protein sequence ID" value="SIN64515.1"/>
    <property type="molecule type" value="Genomic_DNA"/>
</dbReference>
<dbReference type="AlphaFoldDB" id="A0A0D7V0H3"/>
<feature type="site" description="Cleavage; by autolysis" evidence="13">
    <location>
        <begin position="104"/>
        <end position="105"/>
    </location>
</feature>
<feature type="domain" description="Peptidase S24/S26A/S26B/S26C" evidence="16">
    <location>
        <begin position="97"/>
        <end position="211"/>
    </location>
</feature>
<evidence type="ECO:0000256" key="9">
    <source>
        <dbReference type="ARBA" id="ARBA00023125"/>
    </source>
</evidence>
<reference evidence="20 23" key="1">
    <citation type="submission" date="2016-10" db="EMBL/GenBank/DDBJ databases">
        <authorList>
            <person name="de Groot N.N."/>
        </authorList>
    </citation>
    <scope>NUCLEOTIDE SEQUENCE [LARGE SCALE GENOMIC DNA]</scope>
    <source>
        <strain evidence="20 23">558</strain>
    </source>
</reference>
<feature type="active site" description="For autocatalytic cleavage activity" evidence="13">
    <location>
        <position position="139"/>
    </location>
</feature>
<dbReference type="PANTHER" id="PTHR33516:SF2">
    <property type="entry name" value="LEXA REPRESSOR-RELATED"/>
    <property type="match status" value="1"/>
</dbReference>
<proteinExistence type="inferred from homology"/>
<keyword evidence="10 13" id="KW-0804">Transcription</keyword>
<feature type="active site" description="For autocatalytic cleavage activity" evidence="13">
    <location>
        <position position="176"/>
    </location>
</feature>
<feature type="compositionally biased region" description="Low complexity" evidence="15">
    <location>
        <begin position="73"/>
        <end position="89"/>
    </location>
</feature>
<evidence type="ECO:0000313" key="22">
    <source>
        <dbReference type="Proteomes" id="UP000185024"/>
    </source>
</evidence>
<dbReference type="GO" id="GO:0006281">
    <property type="term" value="P:DNA repair"/>
    <property type="evidence" value="ECO:0007669"/>
    <property type="project" value="UniProtKB-UniRule"/>
</dbReference>
<dbReference type="InterPro" id="IPR036390">
    <property type="entry name" value="WH_DNA-bd_sf"/>
</dbReference>
<protein>
    <recommendedName>
        <fullName evidence="13">LexA repressor</fullName>
        <ecNumber evidence="13">3.4.21.88</ecNumber>
    </recommendedName>
</protein>
<name>A0A0D7V0H3_9GAMM</name>
<dbReference type="EMBL" id="AP022821">
    <property type="protein sequence ID" value="BCA92064.1"/>
    <property type="molecule type" value="Genomic_DNA"/>
</dbReference>
<dbReference type="PANTHER" id="PTHR33516">
    <property type="entry name" value="LEXA REPRESSOR"/>
    <property type="match status" value="1"/>
</dbReference>
<dbReference type="STRING" id="77097.SAMN04490369_102019"/>
<keyword evidence="4 13" id="KW-0235">DNA replication</keyword>
<evidence type="ECO:0000256" key="6">
    <source>
        <dbReference type="ARBA" id="ARBA00022801"/>
    </source>
</evidence>
<dbReference type="PATRIC" id="fig|29570.3.peg.190"/>
<feature type="region of interest" description="Disordered" evidence="15">
    <location>
        <begin position="69"/>
        <end position="89"/>
    </location>
</feature>
<evidence type="ECO:0000313" key="18">
    <source>
        <dbReference type="EMBL" id="BCA92064.1"/>
    </source>
</evidence>
<dbReference type="InterPro" id="IPR006197">
    <property type="entry name" value="Peptidase_S24_LexA"/>
</dbReference>
<dbReference type="SUPFAM" id="SSF51306">
    <property type="entry name" value="LexA/Signal peptidase"/>
    <property type="match status" value="1"/>
</dbReference>
<dbReference type="InterPro" id="IPR036388">
    <property type="entry name" value="WH-like_DNA-bd_sf"/>
</dbReference>
<reference evidence="21 22" key="2">
    <citation type="submission" date="2016-11" db="EMBL/GenBank/DDBJ databases">
        <authorList>
            <person name="Jaros S."/>
            <person name="Januszkiewicz K."/>
            <person name="Wedrychowicz H."/>
        </authorList>
    </citation>
    <scope>NUCLEOTIDE SEQUENCE [LARGE SCALE GENOMIC DNA]</scope>
    <source>
        <strain evidence="21 22">ACAM 239</strain>
    </source>
</reference>
<sequence length="225" mass="24590">MSRPLTARQQHVFDFIVKTMGELGYPPTRAEIAKALGFRSPNAAEEHLRALERKGAIRIIRNTSRGIRLPNQEPQELTETPAAAAPATNEPLPNGLPVIGEVAAGSPILAAEHIDRYCPLPAEYFTPKADYLLRVRGLSMKDVGILEGDLLAVHRTDRVRDGQIVVARLEDEVTVKRFKRQGHQVTLIAENADFAPIEIDLRTQQLDIEGVGVGVIRGGNGQALG</sequence>
<evidence type="ECO:0000256" key="2">
    <source>
        <dbReference type="ARBA" id="ARBA00011738"/>
    </source>
</evidence>
<organism evidence="18 25">
    <name type="scientific">Vreelandella aquamarina</name>
    <dbReference type="NCBI Taxonomy" id="77097"/>
    <lineage>
        <taxon>Bacteria</taxon>
        <taxon>Pseudomonadati</taxon>
        <taxon>Pseudomonadota</taxon>
        <taxon>Gammaproteobacteria</taxon>
        <taxon>Oceanospirillales</taxon>
        <taxon>Halomonadaceae</taxon>
        <taxon>Vreelandella</taxon>
    </lineage>
</organism>
<comment type="subunit">
    <text evidence="2 13">Homodimer.</text>
</comment>
<dbReference type="NCBIfam" id="TIGR00498">
    <property type="entry name" value="lexA"/>
    <property type="match status" value="1"/>
</dbReference>
<keyword evidence="24" id="KW-1185">Reference proteome</keyword>
<evidence type="ECO:0000256" key="4">
    <source>
        <dbReference type="ARBA" id="ARBA00022705"/>
    </source>
</evidence>
<dbReference type="Pfam" id="PF00717">
    <property type="entry name" value="Peptidase_S24"/>
    <property type="match status" value="1"/>
</dbReference>
<dbReference type="GO" id="GO:0045892">
    <property type="term" value="P:negative regulation of DNA-templated transcription"/>
    <property type="evidence" value="ECO:0007669"/>
    <property type="project" value="UniProtKB-UniRule"/>
</dbReference>
<evidence type="ECO:0000313" key="25">
    <source>
        <dbReference type="Proteomes" id="UP000503197"/>
    </source>
</evidence>
<feature type="domain" description="LexA repressor DNA-binding" evidence="17">
    <location>
        <begin position="3"/>
        <end position="66"/>
    </location>
</feature>
<evidence type="ECO:0000313" key="19">
    <source>
        <dbReference type="EMBL" id="BCB70362.1"/>
    </source>
</evidence>
<reference evidence="18 25" key="3">
    <citation type="submission" date="2020-02" db="EMBL/GenBank/DDBJ databases">
        <title>Complete Genome Sequence of Halomonas meridiana strain BAA-801, Isolated from Deep Sea Thermal Vent.</title>
        <authorList>
            <person name="Takahashi Y."/>
            <person name="Takahashi H."/>
            <person name="Galipon J."/>
            <person name="Arakawa K."/>
        </authorList>
    </citation>
    <scope>NUCLEOTIDE SEQUENCE [LARGE SCALE GENOMIC DNA]</scope>
    <source>
        <strain evidence="18 25">Slthf1</strain>
    </source>
</reference>
<evidence type="ECO:0000256" key="3">
    <source>
        <dbReference type="ARBA" id="ARBA00022491"/>
    </source>
</evidence>
<comment type="function">
    <text evidence="13">Represses a number of genes involved in the response to DNA damage (SOS response), including recA and lexA. In the presence of single-stranded DNA, RecA interacts with LexA causing an autocatalytic cleavage which disrupts the DNA-binding part of LexA, leading to derepression of the SOS regulon and eventually DNA repair.</text>
</comment>
<evidence type="ECO:0000256" key="15">
    <source>
        <dbReference type="SAM" id="MobiDB-lite"/>
    </source>
</evidence>
<accession>A0A1H8IMJ3</accession>